<dbReference type="RefSeq" id="WP_014802051.1">
    <property type="nucleotide sequence ID" value="NC_018020.1"/>
</dbReference>
<dbReference type="STRING" id="869212.Turpa_0882"/>
<dbReference type="EMBL" id="CP002959">
    <property type="protein sequence ID" value="AFM11533.1"/>
    <property type="molecule type" value="Genomic_DNA"/>
</dbReference>
<proteinExistence type="predicted"/>
<protein>
    <submittedName>
        <fullName evidence="1">Uncharacterized protein</fullName>
    </submittedName>
</protein>
<evidence type="ECO:0000313" key="2">
    <source>
        <dbReference type="Proteomes" id="UP000006048"/>
    </source>
</evidence>
<name>I4B2M6_TURPD</name>
<accession>I4B2M6</accession>
<keyword evidence="2" id="KW-1185">Reference proteome</keyword>
<organism evidence="1 2">
    <name type="scientific">Turneriella parva (strain ATCC BAA-1111 / DSM 21527 / NCTC 11395 / H)</name>
    <name type="common">Leptospira parva</name>
    <dbReference type="NCBI Taxonomy" id="869212"/>
    <lineage>
        <taxon>Bacteria</taxon>
        <taxon>Pseudomonadati</taxon>
        <taxon>Spirochaetota</taxon>
        <taxon>Spirochaetia</taxon>
        <taxon>Leptospirales</taxon>
        <taxon>Leptospiraceae</taxon>
        <taxon>Turneriella</taxon>
    </lineage>
</organism>
<dbReference type="AlphaFoldDB" id="I4B2M6"/>
<sequence length="55" mass="6305">MGKTASAKLAVKNRQLAEMTLEEKMMLPLYLHYRSLELTKILKATVEQRPNSKNS</sequence>
<dbReference type="HOGENOM" id="CLU_3031156_0_0_12"/>
<dbReference type="Proteomes" id="UP000006048">
    <property type="component" value="Chromosome"/>
</dbReference>
<dbReference type="KEGG" id="tpx:Turpa_0882"/>
<reference evidence="1 2" key="1">
    <citation type="submission" date="2012-06" db="EMBL/GenBank/DDBJ databases">
        <title>The complete chromosome of genome of Turneriella parva DSM 21527.</title>
        <authorList>
            <consortium name="US DOE Joint Genome Institute (JGI-PGF)"/>
            <person name="Lucas S."/>
            <person name="Han J."/>
            <person name="Lapidus A."/>
            <person name="Bruce D."/>
            <person name="Goodwin L."/>
            <person name="Pitluck S."/>
            <person name="Peters L."/>
            <person name="Kyrpides N."/>
            <person name="Mavromatis K."/>
            <person name="Ivanova N."/>
            <person name="Mikhailova N."/>
            <person name="Chertkov O."/>
            <person name="Detter J.C."/>
            <person name="Tapia R."/>
            <person name="Han C."/>
            <person name="Land M."/>
            <person name="Hauser L."/>
            <person name="Markowitz V."/>
            <person name="Cheng J.-F."/>
            <person name="Hugenholtz P."/>
            <person name="Woyke T."/>
            <person name="Wu D."/>
            <person name="Gronow S."/>
            <person name="Wellnitz S."/>
            <person name="Brambilla E."/>
            <person name="Klenk H.-P."/>
            <person name="Eisen J.A."/>
        </authorList>
    </citation>
    <scope>NUCLEOTIDE SEQUENCE [LARGE SCALE GENOMIC DNA]</scope>
    <source>
        <strain evidence="2">ATCC BAA-1111 / DSM 21527 / NCTC 11395 / H</strain>
    </source>
</reference>
<evidence type="ECO:0000313" key="1">
    <source>
        <dbReference type="EMBL" id="AFM11533.1"/>
    </source>
</evidence>
<gene>
    <name evidence="1" type="ordered locus">Turpa_0882</name>
</gene>